<dbReference type="InterPro" id="IPR052159">
    <property type="entry name" value="Competence_DNA_uptake"/>
</dbReference>
<feature type="domain" description="Metallo-beta-lactamase" evidence="7">
    <location>
        <begin position="504"/>
        <end position="706"/>
    </location>
</feature>
<dbReference type="NCBIfam" id="TIGR00360">
    <property type="entry name" value="ComEC_N-term"/>
    <property type="match status" value="1"/>
</dbReference>
<dbReference type="Pfam" id="PF13567">
    <property type="entry name" value="DUF4131"/>
    <property type="match status" value="1"/>
</dbReference>
<evidence type="ECO:0000256" key="3">
    <source>
        <dbReference type="ARBA" id="ARBA00022692"/>
    </source>
</evidence>
<dbReference type="CDD" id="cd07731">
    <property type="entry name" value="ComA-like_MBL-fold"/>
    <property type="match status" value="1"/>
</dbReference>
<dbReference type="InterPro" id="IPR001279">
    <property type="entry name" value="Metallo-B-lactamas"/>
</dbReference>
<gene>
    <name evidence="8" type="ORF">GH885_08395</name>
</gene>
<dbReference type="Gene3D" id="3.60.15.10">
    <property type="entry name" value="Ribonuclease Z/Hydroxyacylglutathione hydrolase-like"/>
    <property type="match status" value="1"/>
</dbReference>
<reference evidence="8 9" key="1">
    <citation type="submission" date="2019-10" db="EMBL/GenBank/DDBJ databases">
        <title>Gracilibacillus salitolerans sp. nov., a moderate halophile isolated from a saline soil in northwest China.</title>
        <authorList>
            <person name="Gan L."/>
        </authorList>
    </citation>
    <scope>NUCLEOTIDE SEQUENCE [LARGE SCALE GENOMIC DNA]</scope>
    <source>
        <strain evidence="8 9">TP2-8</strain>
    </source>
</reference>
<proteinExistence type="predicted"/>
<keyword evidence="4 6" id="KW-1133">Transmembrane helix</keyword>
<dbReference type="SMART" id="SM00849">
    <property type="entry name" value="Lactamase_B"/>
    <property type="match status" value="1"/>
</dbReference>
<dbReference type="SUPFAM" id="SSF56281">
    <property type="entry name" value="Metallo-hydrolase/oxidoreductase"/>
    <property type="match status" value="1"/>
</dbReference>
<feature type="transmembrane region" description="Helical" evidence="6">
    <location>
        <begin position="259"/>
        <end position="277"/>
    </location>
</feature>
<evidence type="ECO:0000256" key="6">
    <source>
        <dbReference type="SAM" id="Phobius"/>
    </source>
</evidence>
<evidence type="ECO:0000259" key="7">
    <source>
        <dbReference type="SMART" id="SM00849"/>
    </source>
</evidence>
<evidence type="ECO:0000256" key="5">
    <source>
        <dbReference type="ARBA" id="ARBA00023136"/>
    </source>
</evidence>
<keyword evidence="5 6" id="KW-0472">Membrane</keyword>
<dbReference type="RefSeq" id="WP_153835103.1">
    <property type="nucleotide sequence ID" value="NZ_JBHUMW010000056.1"/>
</dbReference>
<protein>
    <submittedName>
        <fullName evidence="8">DNA internalization-related competence protein ComEC/Rec2</fullName>
    </submittedName>
</protein>
<feature type="transmembrane region" description="Helical" evidence="6">
    <location>
        <begin position="408"/>
        <end position="431"/>
    </location>
</feature>
<evidence type="ECO:0000313" key="9">
    <source>
        <dbReference type="Proteomes" id="UP000435187"/>
    </source>
</evidence>
<feature type="transmembrane region" description="Helical" evidence="6">
    <location>
        <begin position="21"/>
        <end position="40"/>
    </location>
</feature>
<dbReference type="InterPro" id="IPR035681">
    <property type="entry name" value="ComA-like_MBL"/>
</dbReference>
<evidence type="ECO:0000313" key="8">
    <source>
        <dbReference type="EMBL" id="MRI66369.1"/>
    </source>
</evidence>
<dbReference type="Pfam" id="PF03772">
    <property type="entry name" value="Competence"/>
    <property type="match status" value="1"/>
</dbReference>
<feature type="transmembrane region" description="Helical" evidence="6">
    <location>
        <begin position="230"/>
        <end position="253"/>
    </location>
</feature>
<comment type="caution">
    <text evidence="8">The sequence shown here is derived from an EMBL/GenBank/DDBJ whole genome shotgun (WGS) entry which is preliminary data.</text>
</comment>
<keyword evidence="9" id="KW-1185">Reference proteome</keyword>
<dbReference type="NCBIfam" id="TIGR00361">
    <property type="entry name" value="ComEC_Rec2"/>
    <property type="match status" value="1"/>
</dbReference>
<feature type="transmembrane region" description="Helical" evidence="6">
    <location>
        <begin position="472"/>
        <end position="491"/>
    </location>
</feature>
<dbReference type="PANTHER" id="PTHR30619">
    <property type="entry name" value="DNA INTERNALIZATION/COMPETENCE PROTEIN COMEC/REC2"/>
    <property type="match status" value="1"/>
</dbReference>
<dbReference type="PANTHER" id="PTHR30619:SF1">
    <property type="entry name" value="RECOMBINATION PROTEIN 2"/>
    <property type="match status" value="1"/>
</dbReference>
<feature type="transmembrane region" description="Helical" evidence="6">
    <location>
        <begin position="378"/>
        <end position="401"/>
    </location>
</feature>
<feature type="transmembrane region" description="Helical" evidence="6">
    <location>
        <begin position="309"/>
        <end position="339"/>
    </location>
</feature>
<name>A0A6N7R1Q0_9BACI</name>
<dbReference type="EMBL" id="WJEE01000014">
    <property type="protein sequence ID" value="MRI66369.1"/>
    <property type="molecule type" value="Genomic_DNA"/>
</dbReference>
<feature type="transmembrane region" description="Helical" evidence="6">
    <location>
        <begin position="437"/>
        <end position="460"/>
    </location>
</feature>
<dbReference type="InterPro" id="IPR036866">
    <property type="entry name" value="RibonucZ/Hydroxyglut_hydro"/>
</dbReference>
<organism evidence="8 9">
    <name type="scientific">Gracilibacillus thailandensis</name>
    <dbReference type="NCBI Taxonomy" id="563735"/>
    <lineage>
        <taxon>Bacteria</taxon>
        <taxon>Bacillati</taxon>
        <taxon>Bacillota</taxon>
        <taxon>Bacilli</taxon>
        <taxon>Bacillales</taxon>
        <taxon>Bacillaceae</taxon>
        <taxon>Gracilibacillus</taxon>
    </lineage>
</organism>
<evidence type="ECO:0000256" key="4">
    <source>
        <dbReference type="ARBA" id="ARBA00022989"/>
    </source>
</evidence>
<dbReference type="Pfam" id="PF00753">
    <property type="entry name" value="Lactamase_B"/>
    <property type="match status" value="1"/>
</dbReference>
<keyword evidence="3 6" id="KW-0812">Transmembrane</keyword>
<accession>A0A6N7R1Q0</accession>
<feature type="transmembrane region" description="Helical" evidence="6">
    <location>
        <begin position="351"/>
        <end position="372"/>
    </location>
</feature>
<dbReference type="InterPro" id="IPR004797">
    <property type="entry name" value="Competence_ComEC/Rec2"/>
</dbReference>
<dbReference type="InterPro" id="IPR025405">
    <property type="entry name" value="DUF4131"/>
</dbReference>
<dbReference type="AlphaFoldDB" id="A0A6N7R1Q0"/>
<dbReference type="GO" id="GO:0005886">
    <property type="term" value="C:plasma membrane"/>
    <property type="evidence" value="ECO:0007669"/>
    <property type="project" value="UniProtKB-SubCell"/>
</dbReference>
<evidence type="ECO:0000256" key="1">
    <source>
        <dbReference type="ARBA" id="ARBA00004651"/>
    </source>
</evidence>
<sequence>MYQKLHWFVLLYVMSFVLKDVSVQWFLIILTVIIIFFMYIHRFSKLFITSLIAFSLFSFYHIPSLNLDDPEEISSTYVQGNIQSQVEQNSQFLRFTLQASDDSLIQVYYFPETDFQDNLSSFRTGATCVLYGAFQNIPIARNPGQFHYKEYLGSQGIEKQFVIESLDKSKCEGQSSWQKIYDLRQQVLDHIEHHVSSFTYVWFAALLFGEREHLEDDVVNIFQNWNLSHLLAISGLHVGLILTIVYFLFLFVFRITIEKAQFLIACLLFFYPAMAGGSPSVWRASLLAIVIIVLSKLPVRFAITDMLSIVFIMMVILDPFIIYSIAFQFSFIVTFGIILSRKLLNVGNLWVVLRISLISMLIILPIQLYHFYQFQPLSVFVNVIIIPYFTVVVLPILFIILLASFLPVVLVILDYIFMHIHTAVIAAVTAIDHWMPAPWLTGEFPIYLFLPFYIVLWLFLNCLEKKQLQKSLQYGSLLVMLLIMINVKPYLDHHGYITMLDIGQGDAIIVELPYRKGVFMLDAGGKMTADYSEISSETFDQVIDPFMKSKGINEIDAIFLSHADHDHIGSVPYILAGYPVDYVITSPYFDEKIIEQYKRIVPETQFVNVKAGDTFELKEQPFEVHYPIRKRSDKNENSLVLSSIFGKDRWLFTGDLGEEGEIALVNAYPELKTDILKVAHHGSNTSSSTSFLEVVEANVALISVGENNRYGHPHQEVLDNLAKFNIKVMRTDQSGALIYKFSEERGTVFPYLP</sequence>
<comment type="subcellular location">
    <subcellularLocation>
        <location evidence="1">Cell membrane</location>
        <topology evidence="1">Multi-pass membrane protein</topology>
    </subcellularLocation>
</comment>
<evidence type="ECO:0000256" key="2">
    <source>
        <dbReference type="ARBA" id="ARBA00022475"/>
    </source>
</evidence>
<dbReference type="GO" id="GO:0030420">
    <property type="term" value="P:establishment of competence for transformation"/>
    <property type="evidence" value="ECO:0007669"/>
    <property type="project" value="InterPro"/>
</dbReference>
<keyword evidence="2" id="KW-1003">Cell membrane</keyword>
<dbReference type="InterPro" id="IPR004477">
    <property type="entry name" value="ComEC_N"/>
</dbReference>
<dbReference type="Proteomes" id="UP000435187">
    <property type="component" value="Unassembled WGS sequence"/>
</dbReference>